<name>A0A0R3R623_9BILA</name>
<reference evidence="1 2" key="2">
    <citation type="submission" date="2018-11" db="EMBL/GenBank/DDBJ databases">
        <authorList>
            <consortium name="Pathogen Informatics"/>
        </authorList>
    </citation>
    <scope>NUCLEOTIDE SEQUENCE [LARGE SCALE GENOMIC DNA]</scope>
</reference>
<evidence type="ECO:0000313" key="1">
    <source>
        <dbReference type="EMBL" id="VDO45881.1"/>
    </source>
</evidence>
<reference evidence="3" key="1">
    <citation type="submission" date="2017-02" db="UniProtKB">
        <authorList>
            <consortium name="WormBaseParasite"/>
        </authorList>
    </citation>
    <scope>IDENTIFICATION</scope>
</reference>
<dbReference type="WBParaSite" id="BTMF_0001546701-mRNA-1">
    <property type="protein sequence ID" value="BTMF_0001546701-mRNA-1"/>
    <property type="gene ID" value="BTMF_0001546701"/>
</dbReference>
<proteinExistence type="predicted"/>
<dbReference type="AlphaFoldDB" id="A0A0R3R623"/>
<evidence type="ECO:0000313" key="2">
    <source>
        <dbReference type="Proteomes" id="UP000280834"/>
    </source>
</evidence>
<sequence length="60" mass="6954">MVQRKLEVNEINMVFGKLPRRRKHSFSLTSFFLVRMSIKAVKEHINSGVALTKRHGSDEV</sequence>
<protein>
    <submittedName>
        <fullName evidence="3">Transposase</fullName>
    </submittedName>
</protein>
<evidence type="ECO:0000313" key="3">
    <source>
        <dbReference type="WBParaSite" id="BTMF_0001546701-mRNA-1"/>
    </source>
</evidence>
<dbReference type="EMBL" id="UZAG01020129">
    <property type="protein sequence ID" value="VDO45881.1"/>
    <property type="molecule type" value="Genomic_DNA"/>
</dbReference>
<gene>
    <name evidence="1" type="ORF">BTMF_LOCUS13460</name>
</gene>
<organism evidence="3">
    <name type="scientific">Brugia timori</name>
    <dbReference type="NCBI Taxonomy" id="42155"/>
    <lineage>
        <taxon>Eukaryota</taxon>
        <taxon>Metazoa</taxon>
        <taxon>Ecdysozoa</taxon>
        <taxon>Nematoda</taxon>
        <taxon>Chromadorea</taxon>
        <taxon>Rhabditida</taxon>
        <taxon>Spirurina</taxon>
        <taxon>Spiruromorpha</taxon>
        <taxon>Filarioidea</taxon>
        <taxon>Onchocercidae</taxon>
        <taxon>Brugia</taxon>
    </lineage>
</organism>
<dbReference type="Proteomes" id="UP000280834">
    <property type="component" value="Unassembled WGS sequence"/>
</dbReference>
<keyword evidence="2" id="KW-1185">Reference proteome</keyword>
<accession>A0A0R3R623</accession>